<evidence type="ECO:0000256" key="9">
    <source>
        <dbReference type="ARBA" id="ARBA00024363"/>
    </source>
</evidence>
<evidence type="ECO:0000256" key="10">
    <source>
        <dbReference type="SAM" id="MobiDB-lite"/>
    </source>
</evidence>
<dbReference type="PANTHER" id="PTHR24221:SF648">
    <property type="entry name" value="ABC-TYPE TRANSPORTER ATR1"/>
    <property type="match status" value="1"/>
</dbReference>
<evidence type="ECO:0000256" key="7">
    <source>
        <dbReference type="ARBA" id="ARBA00022989"/>
    </source>
</evidence>
<keyword evidence="7 11" id="KW-1133">Transmembrane helix</keyword>
<dbReference type="Gene3D" id="1.20.1560.10">
    <property type="entry name" value="ABC transporter type 1, transmembrane domain"/>
    <property type="match status" value="1"/>
</dbReference>
<dbReference type="AlphaFoldDB" id="A0A2R6PVA9"/>
<dbReference type="STRING" id="98765.A0A2R6PVA9"/>
<feature type="transmembrane region" description="Helical" evidence="11">
    <location>
        <begin position="162"/>
        <end position="186"/>
    </location>
</feature>
<dbReference type="InterPro" id="IPR027417">
    <property type="entry name" value="P-loop_NTPase"/>
</dbReference>
<keyword evidence="8 11" id="KW-0472">Membrane</keyword>
<dbReference type="InterPro" id="IPR017871">
    <property type="entry name" value="ABC_transporter-like_CS"/>
</dbReference>
<evidence type="ECO:0000256" key="3">
    <source>
        <dbReference type="ARBA" id="ARBA00022692"/>
    </source>
</evidence>
<evidence type="ECO:0000259" key="12">
    <source>
        <dbReference type="PROSITE" id="PS50893"/>
    </source>
</evidence>
<evidence type="ECO:0000256" key="6">
    <source>
        <dbReference type="ARBA" id="ARBA00022840"/>
    </source>
</evidence>
<dbReference type="Proteomes" id="UP000186601">
    <property type="component" value="Unassembled WGS sequence"/>
</dbReference>
<keyword evidence="3 11" id="KW-0812">Transmembrane</keyword>
<dbReference type="EMBL" id="MLYV02000441">
    <property type="protein sequence ID" value="PSR97277.1"/>
    <property type="molecule type" value="Genomic_DNA"/>
</dbReference>
<dbReference type="CDD" id="cd18583">
    <property type="entry name" value="ABC_6TM_HMT1"/>
    <property type="match status" value="1"/>
</dbReference>
<feature type="region of interest" description="Disordered" evidence="10">
    <location>
        <begin position="235"/>
        <end position="273"/>
    </location>
</feature>
<evidence type="ECO:0000256" key="11">
    <source>
        <dbReference type="SAM" id="Phobius"/>
    </source>
</evidence>
<organism evidence="14 15">
    <name type="scientific">Hermanssonia centrifuga</name>
    <dbReference type="NCBI Taxonomy" id="98765"/>
    <lineage>
        <taxon>Eukaryota</taxon>
        <taxon>Fungi</taxon>
        <taxon>Dikarya</taxon>
        <taxon>Basidiomycota</taxon>
        <taxon>Agaricomycotina</taxon>
        <taxon>Agaricomycetes</taxon>
        <taxon>Polyporales</taxon>
        <taxon>Meruliaceae</taxon>
        <taxon>Hermanssonia</taxon>
    </lineage>
</organism>
<dbReference type="GO" id="GO:0005524">
    <property type="term" value="F:ATP binding"/>
    <property type="evidence" value="ECO:0007669"/>
    <property type="project" value="UniProtKB-KW"/>
</dbReference>
<keyword evidence="5" id="KW-0496">Mitochondrion</keyword>
<feature type="transmembrane region" description="Helical" evidence="11">
    <location>
        <begin position="69"/>
        <end position="90"/>
    </location>
</feature>
<reference evidence="14 15" key="1">
    <citation type="submission" date="2018-02" db="EMBL/GenBank/DDBJ databases">
        <title>Genome sequence of the basidiomycete white-rot fungus Phlebia centrifuga.</title>
        <authorList>
            <person name="Granchi Z."/>
            <person name="Peng M."/>
            <person name="de Vries R.P."/>
            <person name="Hilden K."/>
            <person name="Makela M.R."/>
            <person name="Grigoriev I."/>
            <person name="Riley R."/>
        </authorList>
    </citation>
    <scope>NUCLEOTIDE SEQUENCE [LARGE SCALE GENOMIC DNA]</scope>
    <source>
        <strain evidence="14 15">FBCC195</strain>
    </source>
</reference>
<dbReference type="PANTHER" id="PTHR24221">
    <property type="entry name" value="ATP-BINDING CASSETTE SUB-FAMILY B"/>
    <property type="match status" value="1"/>
</dbReference>
<dbReference type="OrthoDB" id="6500128at2759"/>
<keyword evidence="15" id="KW-1185">Reference proteome</keyword>
<feature type="compositionally biased region" description="Polar residues" evidence="10">
    <location>
        <begin position="977"/>
        <end position="992"/>
    </location>
</feature>
<dbReference type="InterPro" id="IPR011527">
    <property type="entry name" value="ABC1_TM_dom"/>
</dbReference>
<feature type="transmembrane region" description="Helical" evidence="11">
    <location>
        <begin position="421"/>
        <end position="440"/>
    </location>
</feature>
<dbReference type="Pfam" id="PF00005">
    <property type="entry name" value="ABC_tran"/>
    <property type="match status" value="1"/>
</dbReference>
<keyword evidence="5" id="KW-0999">Mitochondrion inner membrane</keyword>
<comment type="similarity">
    <text evidence="9">Belongs to the ABC transporter superfamily. ABCB family. Heavy Metal importer (TC 3.A.1.210) subfamily.</text>
</comment>
<feature type="transmembrane region" description="Helical" evidence="11">
    <location>
        <begin position="446"/>
        <end position="467"/>
    </location>
</feature>
<proteinExistence type="inferred from homology"/>
<evidence type="ECO:0000259" key="13">
    <source>
        <dbReference type="PROSITE" id="PS50929"/>
    </source>
</evidence>
<feature type="transmembrane region" description="Helical" evidence="11">
    <location>
        <begin position="305"/>
        <end position="324"/>
    </location>
</feature>
<sequence>MVTMLAAATTGILNTPISLLVLRVLSPALVLLTALSIIPTRPSTPKSPSPITSVVVAARTPRRAVILPLLSLIALTFFLDGLTFVLYAVFDKQWPQATGIDIGALEGLAAFSGLAAIGAWKDIHGVEVWFMKRVKSGIVLALFLDIILVFLLGLTAHKPFPVYSILHLAFPAFRVLLLLPLLAALANPRISYLPAQSGDEEAPTASTILLPDQVPAPSAGLSLLAPEASKYGTFRTSRSAVSTASGPTTRTPTPAPSHVRIPRTKSSRSQEKDEITLDPSWGEILHRLRRISPYLWPSKSRALQFLAFLCILLVVVGRFVNFLVPLAFAEVVRIFEQGSNVSPWPYLFAYVVLRFLQSSGGLAALRDTLWAPVMQYSDREMSQLSFDHLLNLSFSFHTHRKTGEVLRILDRGAAINHTLELILFNIIPTFVDIFVALIFFCVYFEWTLALVIFLVMTAYIAASIILTRWRTQLRRQMNERDVVTRGIHTDCLLNYETVKYFGGEQHEGERYQDAIRKYQSVEYKVLVSLNMLNLVQNFIITSGLLVGSMIVALRVTRGQSEPHQFVLFITYLAQLYGPLNMLGYIYRSVNQSLVDTEKLLKLLNEPTEVNDKPDASDLIVEDGEIEFDNVTFSYDGRTTALNGVSFKVPKRSSVALVGESGSGKSTILRLLYRFYDLKDGEGRILIDGKDIRDVTQASLRKAIGVVPQDPVLFNASIGYNIGYGKFGSSADEIETAAQAAQMHERILSFPDGYDTKVGERGIRLSGGEKQRVAIARTLLKNPPILLLDEATSALDTSTEKDIQKALQHLVEGRSSLSIAHRLSTIASADVILVLKDGQIAEQGSHTELLAKGGFFASMWADQISSTEDGASVAKTEAVVGYTLDEDEPVAKVETDDAEQILVEGPLVETPEIQPAEIPSNNDTYIPEEVVSPAVAFPSSDPETSAIEYSSPVGFPTSDEPDPVAFPTADASALVFPSSDNNEAPVSFPSSDSPAPIAFPDSRPSIDTLSIGAQSPPAVTFQDMPLPARSGTPEVEQDGKRRRTLSTQGIQRLARRMSVTGRQNSSSSIPTAIFNSLKRDSSKKEGSKDKDTREDGSLTGAEGSNIKSDSPIPKDSPTASVSSDINKTKVKKEKKKEKKKKSTKSASQA</sequence>
<feature type="compositionally biased region" description="Polar residues" evidence="10">
    <location>
        <begin position="235"/>
        <end position="252"/>
    </location>
</feature>
<evidence type="ECO:0000256" key="2">
    <source>
        <dbReference type="ARBA" id="ARBA00022448"/>
    </source>
</evidence>
<feature type="transmembrane region" description="Helical" evidence="11">
    <location>
        <begin position="344"/>
        <end position="365"/>
    </location>
</feature>
<gene>
    <name evidence="14" type="ORF">PHLCEN_2v4340</name>
</gene>
<feature type="transmembrane region" description="Helical" evidence="11">
    <location>
        <begin position="138"/>
        <end position="156"/>
    </location>
</feature>
<dbReference type="PROSITE" id="PS50893">
    <property type="entry name" value="ABC_TRANSPORTER_2"/>
    <property type="match status" value="1"/>
</dbReference>
<dbReference type="PROSITE" id="PS00211">
    <property type="entry name" value="ABC_TRANSPORTER_1"/>
    <property type="match status" value="1"/>
</dbReference>
<feature type="region of interest" description="Disordered" evidence="10">
    <location>
        <begin position="975"/>
        <end position="1148"/>
    </location>
</feature>
<comment type="caution">
    <text evidence="14">The sequence shown here is derived from an EMBL/GenBank/DDBJ whole genome shotgun (WGS) entry which is preliminary data.</text>
</comment>
<dbReference type="GO" id="GO:0016020">
    <property type="term" value="C:membrane"/>
    <property type="evidence" value="ECO:0007669"/>
    <property type="project" value="UniProtKB-SubCell"/>
</dbReference>
<dbReference type="Pfam" id="PF00664">
    <property type="entry name" value="ABC_membrane"/>
    <property type="match status" value="1"/>
</dbReference>
<keyword evidence="6" id="KW-0067">ATP-binding</keyword>
<dbReference type="GO" id="GO:0140359">
    <property type="term" value="F:ABC-type transporter activity"/>
    <property type="evidence" value="ECO:0007669"/>
    <property type="project" value="InterPro"/>
</dbReference>
<dbReference type="SMART" id="SM00382">
    <property type="entry name" value="AAA"/>
    <property type="match status" value="1"/>
</dbReference>
<feature type="transmembrane region" description="Helical" evidence="11">
    <location>
        <begin position="96"/>
        <end position="117"/>
    </location>
</feature>
<feature type="transmembrane region" description="Helical" evidence="11">
    <location>
        <begin position="534"/>
        <end position="553"/>
    </location>
</feature>
<dbReference type="SUPFAM" id="SSF52540">
    <property type="entry name" value="P-loop containing nucleoside triphosphate hydrolases"/>
    <property type="match status" value="1"/>
</dbReference>
<evidence type="ECO:0000256" key="5">
    <source>
        <dbReference type="ARBA" id="ARBA00022792"/>
    </source>
</evidence>
<dbReference type="SUPFAM" id="SSF90123">
    <property type="entry name" value="ABC transporter transmembrane region"/>
    <property type="match status" value="1"/>
</dbReference>
<dbReference type="InterPro" id="IPR039421">
    <property type="entry name" value="Type_1_exporter"/>
</dbReference>
<keyword evidence="4" id="KW-0547">Nucleotide-binding</keyword>
<dbReference type="GO" id="GO:0000041">
    <property type="term" value="P:transition metal ion transport"/>
    <property type="evidence" value="ECO:0007669"/>
    <property type="project" value="UniProtKB-ARBA"/>
</dbReference>
<comment type="subcellular location">
    <subcellularLocation>
        <location evidence="1">Membrane</location>
        <topology evidence="1">Multi-pass membrane protein</topology>
    </subcellularLocation>
</comment>
<evidence type="ECO:0000256" key="4">
    <source>
        <dbReference type="ARBA" id="ARBA00022741"/>
    </source>
</evidence>
<keyword evidence="2" id="KW-0813">Transport</keyword>
<dbReference type="GO" id="GO:0016887">
    <property type="term" value="F:ATP hydrolysis activity"/>
    <property type="evidence" value="ECO:0007669"/>
    <property type="project" value="InterPro"/>
</dbReference>
<dbReference type="InterPro" id="IPR003593">
    <property type="entry name" value="AAA+_ATPase"/>
</dbReference>
<name>A0A2R6PVA9_9APHY</name>
<evidence type="ECO:0000256" key="1">
    <source>
        <dbReference type="ARBA" id="ARBA00004141"/>
    </source>
</evidence>
<feature type="transmembrane region" description="Helical" evidence="11">
    <location>
        <begin position="20"/>
        <end position="38"/>
    </location>
</feature>
<feature type="compositionally biased region" description="Polar residues" evidence="10">
    <location>
        <begin position="1059"/>
        <end position="1073"/>
    </location>
</feature>
<evidence type="ECO:0000313" key="14">
    <source>
        <dbReference type="EMBL" id="PSR97277.1"/>
    </source>
</evidence>
<accession>A0A2R6PVA9</accession>
<evidence type="ECO:0000313" key="15">
    <source>
        <dbReference type="Proteomes" id="UP000186601"/>
    </source>
</evidence>
<feature type="domain" description="ABC transmembrane type-1" evidence="13">
    <location>
        <begin position="308"/>
        <end position="591"/>
    </location>
</feature>
<feature type="compositionally biased region" description="Basic residues" evidence="10">
    <location>
        <begin position="1127"/>
        <end position="1142"/>
    </location>
</feature>
<evidence type="ECO:0000256" key="8">
    <source>
        <dbReference type="ARBA" id="ARBA00023136"/>
    </source>
</evidence>
<feature type="domain" description="ABC transporter" evidence="12">
    <location>
        <begin position="625"/>
        <end position="861"/>
    </location>
</feature>
<dbReference type="InterPro" id="IPR036640">
    <property type="entry name" value="ABC1_TM_sf"/>
</dbReference>
<dbReference type="FunFam" id="3.40.50.300:FF:000186">
    <property type="entry name" value="ATP-binding cassette sub-family B member 7, mitochondrial"/>
    <property type="match status" value="1"/>
</dbReference>
<protein>
    <submittedName>
        <fullName evidence="14">Uncharacterized protein</fullName>
    </submittedName>
</protein>
<dbReference type="PROSITE" id="PS50929">
    <property type="entry name" value="ABC_TM1F"/>
    <property type="match status" value="1"/>
</dbReference>
<dbReference type="InterPro" id="IPR003439">
    <property type="entry name" value="ABC_transporter-like_ATP-bd"/>
</dbReference>
<dbReference type="Gene3D" id="3.40.50.300">
    <property type="entry name" value="P-loop containing nucleotide triphosphate hydrolases"/>
    <property type="match status" value="1"/>
</dbReference>
<feature type="compositionally biased region" description="Basic and acidic residues" evidence="10">
    <location>
        <begin position="1076"/>
        <end position="1095"/>
    </location>
</feature>